<organism evidence="2 3">
    <name type="scientific">Trichoderma parareesei</name>
    <name type="common">Filamentous fungus</name>
    <dbReference type="NCBI Taxonomy" id="858221"/>
    <lineage>
        <taxon>Eukaryota</taxon>
        <taxon>Fungi</taxon>
        <taxon>Dikarya</taxon>
        <taxon>Ascomycota</taxon>
        <taxon>Pezizomycotina</taxon>
        <taxon>Sordariomycetes</taxon>
        <taxon>Hypocreomycetidae</taxon>
        <taxon>Hypocreales</taxon>
        <taxon>Hypocreaceae</taxon>
        <taxon>Trichoderma</taxon>
    </lineage>
</organism>
<comment type="caution">
    <text evidence="2">The sequence shown here is derived from an EMBL/GenBank/DDBJ whole genome shotgun (WGS) entry which is preliminary data.</text>
</comment>
<dbReference type="OrthoDB" id="5367135at2759"/>
<evidence type="ECO:0000313" key="3">
    <source>
        <dbReference type="Proteomes" id="UP000219286"/>
    </source>
</evidence>
<protein>
    <submittedName>
        <fullName evidence="2">Uncharacterized protein</fullName>
    </submittedName>
</protein>
<proteinExistence type="predicted"/>
<reference evidence="2 3" key="1">
    <citation type="journal article" date="2015" name="Genome Announc.">
        <title>Genome sequence and annotation of Trichoderma parareesei, the ancestor of the cellulase producer Trichoderma reesei.</title>
        <authorList>
            <person name="Yang D."/>
            <person name="Pomraning K."/>
            <person name="Kopchinskiy A."/>
            <person name="Karimi Aghcheh R."/>
            <person name="Atanasova L."/>
            <person name="Chenthamara K."/>
            <person name="Baker S.E."/>
            <person name="Zhang R."/>
            <person name="Shen Q."/>
            <person name="Freitag M."/>
            <person name="Kubicek C.P."/>
            <person name="Druzhinina I.S."/>
        </authorList>
    </citation>
    <scope>NUCLEOTIDE SEQUENCE [LARGE SCALE GENOMIC DNA]</scope>
    <source>
        <strain evidence="2 3">CBS 125925</strain>
    </source>
</reference>
<name>A0A2H2ZFT7_TRIPA</name>
<feature type="compositionally biased region" description="Low complexity" evidence="1">
    <location>
        <begin position="212"/>
        <end position="222"/>
    </location>
</feature>
<evidence type="ECO:0000313" key="2">
    <source>
        <dbReference type="EMBL" id="OTA02190.1"/>
    </source>
</evidence>
<dbReference type="Gene3D" id="2.120.10.70">
    <property type="entry name" value="Fucose-specific lectin"/>
    <property type="match status" value="1"/>
</dbReference>
<sequence>MALSAQDIVRILHGAAGFIPNIDGTEYYVVIEESNELSEMHWFGSQLAGETFIAPEIRTNSPAVYAVHENTRSVFCVGENNALKLCTLWEDEWHEVNLTGNGNILVHPSSRMSGCVDGNSPLSGAVFSDTHVTNFIVGVESKIGTENPNEPPNQPQDKEGFYLLALTKKDKDKEPEELECVDGSGKRTLLGRIAHGMFVWILDKESNGSAIKAASAAVTTATGKPKPKKRR</sequence>
<dbReference type="AlphaFoldDB" id="A0A2H2ZFT7"/>
<feature type="region of interest" description="Disordered" evidence="1">
    <location>
        <begin position="212"/>
        <end position="231"/>
    </location>
</feature>
<keyword evidence="3" id="KW-1185">Reference proteome</keyword>
<accession>A0A2H2ZFT7</accession>
<dbReference type="Proteomes" id="UP000219286">
    <property type="component" value="Unassembled WGS sequence"/>
</dbReference>
<evidence type="ECO:0000256" key="1">
    <source>
        <dbReference type="SAM" id="MobiDB-lite"/>
    </source>
</evidence>
<dbReference type="EMBL" id="LFMI01000293">
    <property type="protein sequence ID" value="OTA02190.1"/>
    <property type="molecule type" value="Genomic_DNA"/>
</dbReference>
<gene>
    <name evidence="2" type="ORF">A9Z42_0025580</name>
</gene>